<gene>
    <name evidence="3" type="ORF">CEPIT_LOCUS20131</name>
</gene>
<evidence type="ECO:0000313" key="3">
    <source>
        <dbReference type="EMBL" id="CAH9112989.1"/>
    </source>
</evidence>
<name>A0AAV0E0E0_9ASTE</name>
<dbReference type="Proteomes" id="UP001152523">
    <property type="component" value="Unassembled WGS sequence"/>
</dbReference>
<dbReference type="AlphaFoldDB" id="A0AAV0E0E0"/>
<dbReference type="Pfam" id="PF07727">
    <property type="entry name" value="RVT_2"/>
    <property type="match status" value="1"/>
</dbReference>
<proteinExistence type="predicted"/>
<dbReference type="EMBL" id="CAMAPF010000201">
    <property type="protein sequence ID" value="CAH9112989.1"/>
    <property type="molecule type" value="Genomic_DNA"/>
</dbReference>
<organism evidence="3 4">
    <name type="scientific">Cuscuta epithymum</name>
    <dbReference type="NCBI Taxonomy" id="186058"/>
    <lineage>
        <taxon>Eukaryota</taxon>
        <taxon>Viridiplantae</taxon>
        <taxon>Streptophyta</taxon>
        <taxon>Embryophyta</taxon>
        <taxon>Tracheophyta</taxon>
        <taxon>Spermatophyta</taxon>
        <taxon>Magnoliopsida</taxon>
        <taxon>eudicotyledons</taxon>
        <taxon>Gunneridae</taxon>
        <taxon>Pentapetalae</taxon>
        <taxon>asterids</taxon>
        <taxon>lamiids</taxon>
        <taxon>Solanales</taxon>
        <taxon>Convolvulaceae</taxon>
        <taxon>Cuscuteae</taxon>
        <taxon>Cuscuta</taxon>
        <taxon>Cuscuta subgen. Cuscuta</taxon>
    </lineage>
</organism>
<keyword evidence="1" id="KW-0812">Transmembrane</keyword>
<dbReference type="InterPro" id="IPR013103">
    <property type="entry name" value="RVT_2"/>
</dbReference>
<reference evidence="3" key="1">
    <citation type="submission" date="2022-07" db="EMBL/GenBank/DDBJ databases">
        <authorList>
            <person name="Macas J."/>
            <person name="Novak P."/>
            <person name="Neumann P."/>
        </authorList>
    </citation>
    <scope>NUCLEOTIDE SEQUENCE</scope>
</reference>
<evidence type="ECO:0000256" key="1">
    <source>
        <dbReference type="SAM" id="Phobius"/>
    </source>
</evidence>
<dbReference type="InterPro" id="IPR043502">
    <property type="entry name" value="DNA/RNA_pol_sf"/>
</dbReference>
<evidence type="ECO:0000313" key="4">
    <source>
        <dbReference type="Proteomes" id="UP001152523"/>
    </source>
</evidence>
<comment type="caution">
    <text evidence="3">The sequence shown here is derived from an EMBL/GenBank/DDBJ whole genome shotgun (WGS) entry which is preliminary data.</text>
</comment>
<feature type="transmembrane region" description="Helical" evidence="1">
    <location>
        <begin position="171"/>
        <end position="197"/>
    </location>
</feature>
<keyword evidence="1" id="KW-1133">Transmembrane helix</keyword>
<accession>A0AAV0E0E0</accession>
<sequence length="214" mass="24820">MTDEFNALITNHARDFVPSDKTKNVVGCKWIYKTKYRSDGSVERHKARLVAQGFNQQDGVDFSETFSPVVKPTIVRLVLSVVVSLGWTIRQLDVKNVFLHGQLTEKVYMCQPPSSIHPTYPSHICHLRKALYGLKQAPRAWFHRFSGFLLSYGFSQSQFDCPCLLITPRPVLFIFFYMWMIFSLLVVPCLRSLNLLIYYRASLSRKIWGIFIIF</sequence>
<dbReference type="SUPFAM" id="SSF56672">
    <property type="entry name" value="DNA/RNA polymerases"/>
    <property type="match status" value="1"/>
</dbReference>
<feature type="domain" description="Reverse transcriptase Ty1/copia-type" evidence="2">
    <location>
        <begin position="15"/>
        <end position="158"/>
    </location>
</feature>
<keyword evidence="4" id="KW-1185">Reference proteome</keyword>
<protein>
    <recommendedName>
        <fullName evidence="2">Reverse transcriptase Ty1/copia-type domain-containing protein</fullName>
    </recommendedName>
</protein>
<evidence type="ECO:0000259" key="2">
    <source>
        <dbReference type="Pfam" id="PF07727"/>
    </source>
</evidence>
<keyword evidence="1" id="KW-0472">Membrane</keyword>